<evidence type="ECO:0000313" key="1">
    <source>
        <dbReference type="EMBL" id="SKC85289.1"/>
    </source>
</evidence>
<protein>
    <submittedName>
        <fullName evidence="1">Uncharacterized protein</fullName>
    </submittedName>
</protein>
<dbReference type="STRING" id="688867.SAMN05660236_4874"/>
<sequence length="72" mass="8352">MNDDGSGTVVFQFFCLVHIGSFQQECDHLYIHPVFNAWTQEKIGKQIWNCFKNNFETVCDSLPATYIFALPF</sequence>
<dbReference type="AlphaFoldDB" id="A0A1T5MBN8"/>
<name>A0A1T5MBN8_9BACT</name>
<evidence type="ECO:0000313" key="2">
    <source>
        <dbReference type="Proteomes" id="UP000190961"/>
    </source>
</evidence>
<accession>A0A1T5MBN8</accession>
<dbReference type="EMBL" id="FUZU01000004">
    <property type="protein sequence ID" value="SKC85289.1"/>
    <property type="molecule type" value="Genomic_DNA"/>
</dbReference>
<gene>
    <name evidence="1" type="ORF">SAMN05660236_4874</name>
</gene>
<proteinExistence type="predicted"/>
<keyword evidence="2" id="KW-1185">Reference proteome</keyword>
<reference evidence="1 2" key="1">
    <citation type="submission" date="2017-02" db="EMBL/GenBank/DDBJ databases">
        <authorList>
            <person name="Peterson S.W."/>
        </authorList>
    </citation>
    <scope>NUCLEOTIDE SEQUENCE [LARGE SCALE GENOMIC DNA]</scope>
    <source>
        <strain evidence="1 2">DSM 25262</strain>
    </source>
</reference>
<dbReference type="Proteomes" id="UP000190961">
    <property type="component" value="Unassembled WGS sequence"/>
</dbReference>
<organism evidence="1 2">
    <name type="scientific">Ohtaekwangia koreensis</name>
    <dbReference type="NCBI Taxonomy" id="688867"/>
    <lineage>
        <taxon>Bacteria</taxon>
        <taxon>Pseudomonadati</taxon>
        <taxon>Bacteroidota</taxon>
        <taxon>Cytophagia</taxon>
        <taxon>Cytophagales</taxon>
        <taxon>Fulvivirgaceae</taxon>
        <taxon>Ohtaekwangia</taxon>
    </lineage>
</organism>